<dbReference type="GO" id="GO:0016757">
    <property type="term" value="F:glycosyltransferase activity"/>
    <property type="evidence" value="ECO:0007669"/>
    <property type="project" value="InterPro"/>
</dbReference>
<name>A0A6C0DRI6_9ZZZZ</name>
<evidence type="ECO:0000313" key="3">
    <source>
        <dbReference type="EMBL" id="QHT19031.1"/>
    </source>
</evidence>
<dbReference type="SUPFAM" id="SSF53448">
    <property type="entry name" value="Nucleotide-diphospho-sugar transferases"/>
    <property type="match status" value="1"/>
</dbReference>
<dbReference type="EMBL" id="MN739661">
    <property type="protein sequence ID" value="QHT19031.1"/>
    <property type="molecule type" value="Genomic_DNA"/>
</dbReference>
<feature type="domain" description="Glycosyltransferase 2-like" evidence="1">
    <location>
        <begin position="312"/>
        <end position="414"/>
    </location>
</feature>
<protein>
    <submittedName>
        <fullName evidence="3">Uncharacterized protein</fullName>
    </submittedName>
</protein>
<dbReference type="InterPro" id="IPR004263">
    <property type="entry name" value="Exostosin"/>
</dbReference>
<dbReference type="AlphaFoldDB" id="A0A6C0DRI6"/>
<evidence type="ECO:0000259" key="2">
    <source>
        <dbReference type="Pfam" id="PF03016"/>
    </source>
</evidence>
<dbReference type="InterPro" id="IPR001173">
    <property type="entry name" value="Glyco_trans_2-like"/>
</dbReference>
<reference evidence="3" key="1">
    <citation type="journal article" date="2020" name="Nature">
        <title>Giant virus diversity and host interactions through global metagenomics.</title>
        <authorList>
            <person name="Schulz F."/>
            <person name="Roux S."/>
            <person name="Paez-Espino D."/>
            <person name="Jungbluth S."/>
            <person name="Walsh D.A."/>
            <person name="Denef V.J."/>
            <person name="McMahon K.D."/>
            <person name="Konstantinidis K.T."/>
            <person name="Eloe-Fadrosh E.A."/>
            <person name="Kyrpides N.C."/>
            <person name="Woyke T."/>
        </authorList>
    </citation>
    <scope>NUCLEOTIDE SEQUENCE</scope>
    <source>
        <strain evidence="3">GVMAG-M-3300023174-49</strain>
    </source>
</reference>
<evidence type="ECO:0000259" key="1">
    <source>
        <dbReference type="Pfam" id="PF00535"/>
    </source>
</evidence>
<organism evidence="3">
    <name type="scientific">viral metagenome</name>
    <dbReference type="NCBI Taxonomy" id="1070528"/>
    <lineage>
        <taxon>unclassified sequences</taxon>
        <taxon>metagenomes</taxon>
        <taxon>organismal metagenomes</taxon>
    </lineage>
</organism>
<accession>A0A6C0DRI6</accession>
<dbReference type="Pfam" id="PF03016">
    <property type="entry name" value="Exostosin_GT47"/>
    <property type="match status" value="1"/>
</dbReference>
<dbReference type="PANTHER" id="PTHR11062">
    <property type="entry name" value="EXOSTOSIN HEPARAN SULFATE GLYCOSYLTRANSFERASE -RELATED"/>
    <property type="match status" value="1"/>
</dbReference>
<sequence>MIKIKSHLFYVKNKDTYPPFKSGLYLEEFFLDYMIKNNRIYNDSGRRYIPSLWTNFQIEDWFSEKEKKEEMQVRLNDFINENPCEAGYFTVAQHDNGPMLQLPPNTIVYGACSGNVPIPLIYEDVTNHLVSVKKTSYGEKTILCSFIGSITHVVRNHILQFYSNNPNFFISTKNTWTPAVTEMNQSLFIDTTLKSKFVLSPRGYGRSSFRFFEVLQLGSIPIYVWDDIEWLPYKDVIDYSLFSISIHVNDLPKLEGILLGIDEDKYNEMLSAYKRISYVFQLDYLCKYILSHKPFDMKGQPLPTVIKDAKISLCIPTMNRFDHFLHIYLDKYIEYLYFGLIDEIVICDENGDDFNKINIKYSAFMQNNPGKLKVFKNNDILGVFLNKIKVCSLAQNKYIALIDSDNFADEKYFATAKQYIINNTLPEHFILAPSFAKPLFHFGPFIRNGNVKPYFKEFLKSELLFKICFNTGNYILSNTLVSNIRFDYNLLKNITSCDVIYFNLLCFQQLPAFEMHIIKDMEYEHVVHDGSTQTNNCHIGDHYLNNLIIPAYHELANPKKPINVNVNINDMPIHEKLKMPFYSIGNKIIDYFFKMGLAFAKGENFVYELPCYLDNKDNIFLLKNLPNNLDINDDVRYCFKYIHLDRVFGENYGFVRDWDYANLWELTNNDRLQFWTFIRPIANRLLNLILPSYQIENKLENFPIIHFRCSDVPFIRHGFYHFQRYQYFIDSLNELSKKGVDVSKVYLMHSLTHESSPENMAAATIYILSLAKFLESHNYIVELVSQNVESDFIAMFYAPAVISTCSSFSFVAGFFGNGLFITEGHYNEDEDGLISQSVCYAPFIKKGYSVNHKRIVDYYDTESVIKILQS</sequence>
<dbReference type="InterPro" id="IPR040911">
    <property type="entry name" value="Exostosin_GT47"/>
</dbReference>
<proteinExistence type="predicted"/>
<dbReference type="InterPro" id="IPR029044">
    <property type="entry name" value="Nucleotide-diphossugar_trans"/>
</dbReference>
<dbReference type="Pfam" id="PF00535">
    <property type="entry name" value="Glycos_transf_2"/>
    <property type="match status" value="1"/>
</dbReference>
<feature type="domain" description="Exostosin GT47" evidence="2">
    <location>
        <begin position="138"/>
        <end position="258"/>
    </location>
</feature>